<accession>A0A2N3RBE3</accession>
<keyword evidence="5" id="KW-1133">Transmembrane helix</keyword>
<dbReference type="Proteomes" id="UP000233731">
    <property type="component" value="Unassembled WGS sequence"/>
</dbReference>
<dbReference type="RefSeq" id="WP_101432340.1">
    <property type="nucleotide sequence ID" value="NZ_PCHJ01000013.1"/>
</dbReference>
<dbReference type="SUPFAM" id="SSF46565">
    <property type="entry name" value="Chaperone J-domain"/>
    <property type="match status" value="1"/>
</dbReference>
<feature type="transmembrane region" description="Helical" evidence="5">
    <location>
        <begin position="330"/>
        <end position="353"/>
    </location>
</feature>
<dbReference type="PANTHER" id="PTHR45188:SF2">
    <property type="entry name" value="DNAJ HOMOLOG SUBFAMILY C MEMBER 7"/>
    <property type="match status" value="1"/>
</dbReference>
<name>A0A2N3RBE3_9BIFI</name>
<sequence>MIDYYQLLNISPDATEAEIKKAIRQQRAKFRRRVDSSPDIDTRSMAEKKVEQIGEAEKILTDPEKREAYDQQLESAPPDTSADQPTGSGSKDWLAVASQYYKNGDLRKAYAAAKEATDVQSNNVRAWTLRAMFASDLDNYDDADFAIDQGMGIDPKYPVLHSVAAMVAYDQRKYDTAIAEYREAFRLDPTDYSYAIQISYVMADAGRKDEGYNHLKSLHEINPDNAEISEAFVEYALLHLDTKWSDPNGKFPTYSIPTNKTQVKVGVEIMNDIESLDITNDGVKENRQNYIEALDYAKQRHFEKIRVFTVIAIFLFWSLMMMILNNLFHGFAHFLFVVLGFGLFALIVYLVLFPYGYQMNKEKVGESAARTGLQDD</sequence>
<dbReference type="SMART" id="SM00271">
    <property type="entry name" value="DnaJ"/>
    <property type="match status" value="1"/>
</dbReference>
<evidence type="ECO:0000256" key="2">
    <source>
        <dbReference type="ARBA" id="ARBA00022803"/>
    </source>
</evidence>
<dbReference type="InterPro" id="IPR019734">
    <property type="entry name" value="TPR_rpt"/>
</dbReference>
<evidence type="ECO:0000313" key="7">
    <source>
        <dbReference type="EMBL" id="PKV09818.1"/>
    </source>
</evidence>
<organism evidence="7 8">
    <name type="scientific">Bifidobacterium asteroides</name>
    <dbReference type="NCBI Taxonomy" id="1684"/>
    <lineage>
        <taxon>Bacteria</taxon>
        <taxon>Bacillati</taxon>
        <taxon>Actinomycetota</taxon>
        <taxon>Actinomycetes</taxon>
        <taxon>Bifidobacteriales</taxon>
        <taxon>Bifidobacteriaceae</taxon>
        <taxon>Bifidobacterium</taxon>
    </lineage>
</organism>
<dbReference type="InterPro" id="IPR036869">
    <property type="entry name" value="J_dom_sf"/>
</dbReference>
<evidence type="ECO:0000256" key="1">
    <source>
        <dbReference type="ARBA" id="ARBA00022737"/>
    </source>
</evidence>
<feature type="transmembrane region" description="Helical" evidence="5">
    <location>
        <begin position="305"/>
        <end position="324"/>
    </location>
</feature>
<dbReference type="PRINTS" id="PR00625">
    <property type="entry name" value="JDOMAIN"/>
</dbReference>
<dbReference type="PROSITE" id="PS50005">
    <property type="entry name" value="TPR"/>
    <property type="match status" value="1"/>
</dbReference>
<reference evidence="7 8" key="1">
    <citation type="submission" date="2017-10" db="EMBL/GenBank/DDBJ databases">
        <title>Bifidobacterium genomics.</title>
        <authorList>
            <person name="Lugli G.A."/>
            <person name="Milani C."/>
            <person name="Mancabelli L."/>
        </authorList>
    </citation>
    <scope>NUCLEOTIDE SEQUENCE [LARGE SCALE GENOMIC DNA]</scope>
    <source>
        <strain evidence="7 8">1460B</strain>
    </source>
</reference>
<dbReference type="InterPro" id="IPR011990">
    <property type="entry name" value="TPR-like_helical_dom_sf"/>
</dbReference>
<feature type="repeat" description="TPR" evidence="3">
    <location>
        <begin position="158"/>
        <end position="191"/>
    </location>
</feature>
<dbReference type="CDD" id="cd06257">
    <property type="entry name" value="DnaJ"/>
    <property type="match status" value="1"/>
</dbReference>
<dbReference type="PANTHER" id="PTHR45188">
    <property type="entry name" value="DNAJ PROTEIN P58IPK HOMOLOG"/>
    <property type="match status" value="1"/>
</dbReference>
<keyword evidence="1" id="KW-0677">Repeat</keyword>
<dbReference type="PROSITE" id="PS50076">
    <property type="entry name" value="DNAJ_2"/>
    <property type="match status" value="1"/>
</dbReference>
<gene>
    <name evidence="7" type="ORF">CQR44_0721</name>
</gene>
<feature type="domain" description="J" evidence="6">
    <location>
        <begin position="3"/>
        <end position="73"/>
    </location>
</feature>
<evidence type="ECO:0000313" key="8">
    <source>
        <dbReference type="Proteomes" id="UP000233731"/>
    </source>
</evidence>
<dbReference type="SUPFAM" id="SSF48452">
    <property type="entry name" value="TPR-like"/>
    <property type="match status" value="1"/>
</dbReference>
<feature type="region of interest" description="Disordered" evidence="4">
    <location>
        <begin position="69"/>
        <end position="90"/>
    </location>
</feature>
<evidence type="ECO:0000256" key="5">
    <source>
        <dbReference type="SAM" id="Phobius"/>
    </source>
</evidence>
<dbReference type="AlphaFoldDB" id="A0A2N3RBE3"/>
<dbReference type="InterPro" id="IPR001623">
    <property type="entry name" value="DnaJ_domain"/>
</dbReference>
<protein>
    <submittedName>
        <fullName evidence="7">TPR repeat</fullName>
    </submittedName>
</protein>
<keyword evidence="2 3" id="KW-0802">TPR repeat</keyword>
<evidence type="ECO:0000259" key="6">
    <source>
        <dbReference type="PROSITE" id="PS50076"/>
    </source>
</evidence>
<dbReference type="SMART" id="SM00028">
    <property type="entry name" value="TPR"/>
    <property type="match status" value="3"/>
</dbReference>
<dbReference type="Pfam" id="PF13181">
    <property type="entry name" value="TPR_8"/>
    <property type="match status" value="2"/>
</dbReference>
<dbReference type="Gene3D" id="1.25.40.10">
    <property type="entry name" value="Tetratricopeptide repeat domain"/>
    <property type="match status" value="1"/>
</dbReference>
<evidence type="ECO:0000256" key="4">
    <source>
        <dbReference type="SAM" id="MobiDB-lite"/>
    </source>
</evidence>
<keyword evidence="5" id="KW-0472">Membrane</keyword>
<proteinExistence type="predicted"/>
<evidence type="ECO:0000256" key="3">
    <source>
        <dbReference type="PROSITE-ProRule" id="PRU00339"/>
    </source>
</evidence>
<dbReference type="Gene3D" id="1.10.287.110">
    <property type="entry name" value="DnaJ domain"/>
    <property type="match status" value="1"/>
</dbReference>
<dbReference type="EMBL" id="PCHJ01000013">
    <property type="protein sequence ID" value="PKV09818.1"/>
    <property type="molecule type" value="Genomic_DNA"/>
</dbReference>
<keyword evidence="5" id="KW-0812">Transmembrane</keyword>
<dbReference type="Pfam" id="PF00226">
    <property type="entry name" value="DnaJ"/>
    <property type="match status" value="1"/>
</dbReference>
<comment type="caution">
    <text evidence="7">The sequence shown here is derived from an EMBL/GenBank/DDBJ whole genome shotgun (WGS) entry which is preliminary data.</text>
</comment>